<evidence type="ECO:0000259" key="6">
    <source>
        <dbReference type="PROSITE" id="PS50287"/>
    </source>
</evidence>
<evidence type="ECO:0000313" key="7">
    <source>
        <dbReference type="EMBL" id="NXE17221.1"/>
    </source>
</evidence>
<feature type="compositionally biased region" description="Basic residues" evidence="5">
    <location>
        <begin position="159"/>
        <end position="174"/>
    </location>
</feature>
<name>A0A7K8KJZ0_9AVES</name>
<feature type="domain" description="SRCR" evidence="6">
    <location>
        <begin position="54"/>
        <end position="154"/>
    </location>
</feature>
<keyword evidence="3 4" id="KW-1015">Disulfide bond</keyword>
<feature type="disulfide bond" evidence="4">
    <location>
        <begin position="123"/>
        <end position="133"/>
    </location>
</feature>
<evidence type="ECO:0000256" key="2">
    <source>
        <dbReference type="ARBA" id="ARBA00022737"/>
    </source>
</evidence>
<dbReference type="AlphaFoldDB" id="A0A7K8KJZ0"/>
<dbReference type="SMART" id="SM00202">
    <property type="entry name" value="SR"/>
    <property type="match status" value="1"/>
</dbReference>
<dbReference type="Pfam" id="PF00530">
    <property type="entry name" value="SRCR"/>
    <property type="match status" value="2"/>
</dbReference>
<dbReference type="InterPro" id="IPR036772">
    <property type="entry name" value="SRCR-like_dom_sf"/>
</dbReference>
<comment type="caution">
    <text evidence="4">Lacks conserved residue(s) required for the propagation of feature annotation.</text>
</comment>
<dbReference type="GO" id="GO:0016020">
    <property type="term" value="C:membrane"/>
    <property type="evidence" value="ECO:0007669"/>
    <property type="project" value="InterPro"/>
</dbReference>
<dbReference type="PRINTS" id="PR00258">
    <property type="entry name" value="SPERACTRCPTR"/>
</dbReference>
<gene>
    <name evidence="7" type="primary">Dmbt1_6</name>
    <name evidence="7" type="ORF">LOPRUF_R12214</name>
</gene>
<dbReference type="Proteomes" id="UP000533896">
    <property type="component" value="Unassembled WGS sequence"/>
</dbReference>
<dbReference type="PROSITE" id="PS50287">
    <property type="entry name" value="SRCR_2"/>
    <property type="match status" value="2"/>
</dbReference>
<dbReference type="EMBL" id="VWYV01003409">
    <property type="protein sequence ID" value="NXE17221.1"/>
    <property type="molecule type" value="Genomic_DNA"/>
</dbReference>
<dbReference type="Gene3D" id="3.10.250.10">
    <property type="entry name" value="SRCR-like domain"/>
    <property type="match status" value="2"/>
</dbReference>
<feature type="disulfide bond" evidence="4">
    <location>
        <begin position="79"/>
        <end position="143"/>
    </location>
</feature>
<evidence type="ECO:0000256" key="1">
    <source>
        <dbReference type="ARBA" id="ARBA00022729"/>
    </source>
</evidence>
<keyword evidence="8" id="KW-1185">Reference proteome</keyword>
<accession>A0A7K8KJZ0</accession>
<dbReference type="InterPro" id="IPR001190">
    <property type="entry name" value="SRCR"/>
</dbReference>
<feature type="non-terminal residue" evidence="7">
    <location>
        <position position="1"/>
    </location>
</feature>
<feature type="non-terminal residue" evidence="7">
    <location>
        <position position="174"/>
    </location>
</feature>
<feature type="region of interest" description="Disordered" evidence="5">
    <location>
        <begin position="154"/>
        <end position="174"/>
    </location>
</feature>
<comment type="caution">
    <text evidence="7">The sequence shown here is derived from an EMBL/GenBank/DDBJ whole genome shotgun (WGS) entry which is preliminary data.</text>
</comment>
<dbReference type="SUPFAM" id="SSF56487">
    <property type="entry name" value="SRCR-like"/>
    <property type="match status" value="2"/>
</dbReference>
<proteinExistence type="predicted"/>
<dbReference type="FunFam" id="3.10.250.10:FF:000001">
    <property type="entry name" value="Lysyl oxidase 4 isoform X1"/>
    <property type="match status" value="1"/>
</dbReference>
<evidence type="ECO:0000256" key="5">
    <source>
        <dbReference type="SAM" id="MobiDB-lite"/>
    </source>
</evidence>
<keyword evidence="1" id="KW-0732">Signal</keyword>
<keyword evidence="2" id="KW-0677">Repeat</keyword>
<organism evidence="7 8">
    <name type="scientific">Lophotis ruficrista</name>
    <dbReference type="NCBI Taxonomy" id="172689"/>
    <lineage>
        <taxon>Eukaryota</taxon>
        <taxon>Metazoa</taxon>
        <taxon>Chordata</taxon>
        <taxon>Craniata</taxon>
        <taxon>Vertebrata</taxon>
        <taxon>Euteleostomi</taxon>
        <taxon>Archelosauria</taxon>
        <taxon>Archosauria</taxon>
        <taxon>Dinosauria</taxon>
        <taxon>Saurischia</taxon>
        <taxon>Theropoda</taxon>
        <taxon>Coelurosauria</taxon>
        <taxon>Aves</taxon>
        <taxon>Neognathae</taxon>
        <taxon>Neoaves</taxon>
        <taxon>Otidimorphae</taxon>
        <taxon>Otidiformes</taxon>
        <taxon>Otididae</taxon>
        <taxon>Lophotis</taxon>
    </lineage>
</organism>
<feature type="domain" description="SRCR" evidence="6">
    <location>
        <begin position="1"/>
        <end position="44"/>
    </location>
</feature>
<evidence type="ECO:0000313" key="8">
    <source>
        <dbReference type="Proteomes" id="UP000533896"/>
    </source>
</evidence>
<sequence length="174" mass="18129">QGRGPIWLDDVRCTGTEAALSECRAKGWGLHGCEHAEDAGLVCSAANVTENAQVRLAAGPHRCAGRVEVLHEGRWGTVCDDDWDLKDAKVICRQLGCGTAVAAPGQARFGGGSDPIWLDNVECAGVETAFSQCGLSGWGLHNCNHEEDAGVVCSGGPRGGKRRGAPPPKKKGTA</sequence>
<protein>
    <submittedName>
        <fullName evidence="7">DMBT1 protein</fullName>
    </submittedName>
</protein>
<evidence type="ECO:0000256" key="3">
    <source>
        <dbReference type="ARBA" id="ARBA00023157"/>
    </source>
</evidence>
<dbReference type="PROSITE" id="PS00420">
    <property type="entry name" value="SRCR_1"/>
    <property type="match status" value="1"/>
</dbReference>
<evidence type="ECO:0000256" key="4">
    <source>
        <dbReference type="PROSITE-ProRule" id="PRU00196"/>
    </source>
</evidence>
<dbReference type="PANTHER" id="PTHR19331:SF487">
    <property type="entry name" value="SOLUBLE SCAVENGER RECEPTOR CYSTEINE-RICH DOMAIN-CONTAINING PROTEIN SSC5D"/>
    <property type="match status" value="1"/>
</dbReference>
<reference evidence="7 8" key="1">
    <citation type="submission" date="2019-09" db="EMBL/GenBank/DDBJ databases">
        <title>Bird 10,000 Genomes (B10K) Project - Family phase.</title>
        <authorList>
            <person name="Zhang G."/>
        </authorList>
    </citation>
    <scope>NUCLEOTIDE SEQUENCE [LARGE SCALE GENOMIC DNA]</scope>
    <source>
        <strain evidence="7">B10K-CU-031-23</strain>
    </source>
</reference>
<dbReference type="PANTHER" id="PTHR19331">
    <property type="entry name" value="SCAVENGER RECEPTOR DOMAIN-CONTAINING"/>
    <property type="match status" value="1"/>
</dbReference>
<feature type="disulfide bond" evidence="4">
    <location>
        <begin position="13"/>
        <end position="23"/>
    </location>
</feature>
<feature type="disulfide bond" evidence="4">
    <location>
        <begin position="92"/>
        <end position="153"/>
    </location>
</feature>
<dbReference type="OrthoDB" id="536948at2759"/>